<dbReference type="Gene3D" id="1.10.10.10">
    <property type="entry name" value="Winged helix-like DNA-binding domain superfamily/Winged helix DNA-binding domain"/>
    <property type="match status" value="1"/>
</dbReference>
<feature type="region of interest" description="Disordered" evidence="4">
    <location>
        <begin position="164"/>
        <end position="183"/>
    </location>
</feature>
<keyword evidence="7" id="KW-1185">Reference proteome</keyword>
<dbReference type="SUPFAM" id="SSF46785">
    <property type="entry name" value="Winged helix' DNA-binding domain"/>
    <property type="match status" value="1"/>
</dbReference>
<dbReference type="AlphaFoldDB" id="A0A239NWX2"/>
<dbReference type="InterPro" id="IPR036390">
    <property type="entry name" value="WH_DNA-bd_sf"/>
</dbReference>
<dbReference type="GO" id="GO:0003700">
    <property type="term" value="F:DNA-binding transcription factor activity"/>
    <property type="evidence" value="ECO:0007669"/>
    <property type="project" value="InterPro"/>
</dbReference>
<evidence type="ECO:0000259" key="5">
    <source>
        <dbReference type="PROSITE" id="PS50995"/>
    </source>
</evidence>
<dbReference type="InterPro" id="IPR023187">
    <property type="entry name" value="Tscrpt_reg_MarR-type_CS"/>
</dbReference>
<dbReference type="OrthoDB" id="162531at2"/>
<proteinExistence type="predicted"/>
<dbReference type="PANTHER" id="PTHR33164">
    <property type="entry name" value="TRANSCRIPTIONAL REGULATOR, MARR FAMILY"/>
    <property type="match status" value="1"/>
</dbReference>
<dbReference type="Proteomes" id="UP000198362">
    <property type="component" value="Unassembled WGS sequence"/>
</dbReference>
<name>A0A239NWX2_9ACTN</name>
<evidence type="ECO:0000256" key="3">
    <source>
        <dbReference type="ARBA" id="ARBA00023163"/>
    </source>
</evidence>
<evidence type="ECO:0000313" key="7">
    <source>
        <dbReference type="Proteomes" id="UP000198362"/>
    </source>
</evidence>
<dbReference type="Pfam" id="PF12802">
    <property type="entry name" value="MarR_2"/>
    <property type="match status" value="1"/>
</dbReference>
<gene>
    <name evidence="6" type="ORF">SAMN05421812_11180</name>
</gene>
<dbReference type="SMART" id="SM00347">
    <property type="entry name" value="HTH_MARR"/>
    <property type="match status" value="1"/>
</dbReference>
<keyword evidence="2 6" id="KW-0238">DNA-binding</keyword>
<dbReference type="PROSITE" id="PS01117">
    <property type="entry name" value="HTH_MARR_1"/>
    <property type="match status" value="1"/>
</dbReference>
<dbReference type="InterPro" id="IPR039422">
    <property type="entry name" value="MarR/SlyA-like"/>
</dbReference>
<dbReference type="PANTHER" id="PTHR33164:SF104">
    <property type="entry name" value="TRANSCRIPTIONAL REGULATORY PROTEIN"/>
    <property type="match status" value="1"/>
</dbReference>
<evidence type="ECO:0000256" key="2">
    <source>
        <dbReference type="ARBA" id="ARBA00023125"/>
    </source>
</evidence>
<evidence type="ECO:0000313" key="6">
    <source>
        <dbReference type="EMBL" id="SNT58864.1"/>
    </source>
</evidence>
<dbReference type="InterPro" id="IPR000835">
    <property type="entry name" value="HTH_MarR-typ"/>
</dbReference>
<dbReference type="GO" id="GO:0006950">
    <property type="term" value="P:response to stress"/>
    <property type="evidence" value="ECO:0007669"/>
    <property type="project" value="TreeGrafter"/>
</dbReference>
<reference evidence="6 7" key="1">
    <citation type="submission" date="2017-06" db="EMBL/GenBank/DDBJ databases">
        <authorList>
            <person name="Kim H.J."/>
            <person name="Triplett B.A."/>
        </authorList>
    </citation>
    <scope>NUCLEOTIDE SEQUENCE [LARGE SCALE GENOMIC DNA]</scope>
    <source>
        <strain evidence="6 7">CGMCC 4.5593</strain>
    </source>
</reference>
<evidence type="ECO:0000256" key="4">
    <source>
        <dbReference type="SAM" id="MobiDB-lite"/>
    </source>
</evidence>
<keyword evidence="3" id="KW-0804">Transcription</keyword>
<dbReference type="InterPro" id="IPR036388">
    <property type="entry name" value="WH-like_DNA-bd_sf"/>
</dbReference>
<accession>A0A239NWX2</accession>
<sequence length="183" mass="20141">MPSSETARDRVDGLLAVIAERDPDRDLNAKAVTWRLRRASHRIDTEIRRQLAAKGMELWELEILCALRNGGGTLTMGALLDAAQITSGAITNRVARLERDGYVRREMAADDRRQVLVTITPAGLERNWAVIAANNAAEQEIFGDIDPDLQRGLAQDLRRLLLAVEGPDPTSKTGPGPIRETPL</sequence>
<keyword evidence="1" id="KW-0805">Transcription regulation</keyword>
<dbReference type="RefSeq" id="WP_089252978.1">
    <property type="nucleotide sequence ID" value="NZ_FZPH01000011.1"/>
</dbReference>
<evidence type="ECO:0000256" key="1">
    <source>
        <dbReference type="ARBA" id="ARBA00023015"/>
    </source>
</evidence>
<dbReference type="PROSITE" id="PS50995">
    <property type="entry name" value="HTH_MARR_2"/>
    <property type="match status" value="1"/>
</dbReference>
<organism evidence="6 7">
    <name type="scientific">Asanoa hainanensis</name>
    <dbReference type="NCBI Taxonomy" id="560556"/>
    <lineage>
        <taxon>Bacteria</taxon>
        <taxon>Bacillati</taxon>
        <taxon>Actinomycetota</taxon>
        <taxon>Actinomycetes</taxon>
        <taxon>Micromonosporales</taxon>
        <taxon>Micromonosporaceae</taxon>
        <taxon>Asanoa</taxon>
    </lineage>
</organism>
<dbReference type="GO" id="GO:0003677">
    <property type="term" value="F:DNA binding"/>
    <property type="evidence" value="ECO:0007669"/>
    <property type="project" value="UniProtKB-KW"/>
</dbReference>
<feature type="domain" description="HTH marR-type" evidence="5">
    <location>
        <begin position="29"/>
        <end position="162"/>
    </location>
</feature>
<dbReference type="EMBL" id="FZPH01000011">
    <property type="protein sequence ID" value="SNT58864.1"/>
    <property type="molecule type" value="Genomic_DNA"/>
</dbReference>
<protein>
    <submittedName>
        <fullName evidence="6">DNA-binding transcriptional regulator, MarR family</fullName>
    </submittedName>
</protein>